<dbReference type="InterPro" id="IPR010666">
    <property type="entry name" value="Znf_GRF"/>
</dbReference>
<keyword evidence="8" id="KW-1185">Reference proteome</keyword>
<accession>A0A8H7D7G9</accession>
<reference evidence="7" key="1">
    <citation type="submission" date="2020-05" db="EMBL/GenBank/DDBJ databases">
        <title>Mycena genomes resolve the evolution of fungal bioluminescence.</title>
        <authorList>
            <person name="Tsai I.J."/>
        </authorList>
    </citation>
    <scope>NUCLEOTIDE SEQUENCE</scope>
    <source>
        <strain evidence="7">CCC161011</strain>
    </source>
</reference>
<evidence type="ECO:0000313" key="8">
    <source>
        <dbReference type="Proteomes" id="UP000620124"/>
    </source>
</evidence>
<evidence type="ECO:0000256" key="4">
    <source>
        <dbReference type="PROSITE-ProRule" id="PRU01343"/>
    </source>
</evidence>
<keyword evidence="3" id="KW-0862">Zinc</keyword>
<feature type="compositionally biased region" description="Polar residues" evidence="5">
    <location>
        <begin position="184"/>
        <end position="194"/>
    </location>
</feature>
<feature type="domain" description="GRF-type" evidence="6">
    <location>
        <begin position="21"/>
        <end position="68"/>
    </location>
</feature>
<keyword evidence="1" id="KW-0479">Metal-binding</keyword>
<dbReference type="AlphaFoldDB" id="A0A8H7D7G9"/>
<comment type="caution">
    <text evidence="7">The sequence shown here is derived from an EMBL/GenBank/DDBJ whole genome shotgun (WGS) entry which is preliminary data.</text>
</comment>
<keyword evidence="2 4" id="KW-0863">Zinc-finger</keyword>
<organism evidence="7 8">
    <name type="scientific">Mycena venus</name>
    <dbReference type="NCBI Taxonomy" id="2733690"/>
    <lineage>
        <taxon>Eukaryota</taxon>
        <taxon>Fungi</taxon>
        <taxon>Dikarya</taxon>
        <taxon>Basidiomycota</taxon>
        <taxon>Agaricomycotina</taxon>
        <taxon>Agaricomycetes</taxon>
        <taxon>Agaricomycetidae</taxon>
        <taxon>Agaricales</taxon>
        <taxon>Marasmiineae</taxon>
        <taxon>Mycenaceae</taxon>
        <taxon>Mycena</taxon>
    </lineage>
</organism>
<dbReference type="GO" id="GO:0008270">
    <property type="term" value="F:zinc ion binding"/>
    <property type="evidence" value="ECO:0007669"/>
    <property type="project" value="UniProtKB-KW"/>
</dbReference>
<gene>
    <name evidence="7" type="ORF">MVEN_00509500</name>
</gene>
<feature type="region of interest" description="Disordered" evidence="5">
    <location>
        <begin position="70"/>
        <end position="228"/>
    </location>
</feature>
<feature type="compositionally biased region" description="Low complexity" evidence="5">
    <location>
        <begin position="111"/>
        <end position="121"/>
    </location>
</feature>
<feature type="compositionally biased region" description="Low complexity" evidence="5">
    <location>
        <begin position="154"/>
        <end position="177"/>
    </location>
</feature>
<evidence type="ECO:0000259" key="6">
    <source>
        <dbReference type="PROSITE" id="PS51999"/>
    </source>
</evidence>
<feature type="compositionally biased region" description="Polar residues" evidence="5">
    <location>
        <begin position="75"/>
        <end position="91"/>
    </location>
</feature>
<dbReference type="Proteomes" id="UP000620124">
    <property type="component" value="Unassembled WGS sequence"/>
</dbReference>
<dbReference type="EMBL" id="JACAZI010000004">
    <property type="protein sequence ID" value="KAF7361661.1"/>
    <property type="molecule type" value="Genomic_DNA"/>
</dbReference>
<name>A0A8H7D7G9_9AGAR</name>
<evidence type="ECO:0000256" key="3">
    <source>
        <dbReference type="ARBA" id="ARBA00022833"/>
    </source>
</evidence>
<proteinExistence type="predicted"/>
<dbReference type="PROSITE" id="PS51999">
    <property type="entry name" value="ZF_GRF"/>
    <property type="match status" value="1"/>
</dbReference>
<dbReference type="Pfam" id="PF06839">
    <property type="entry name" value="Zn_ribbon_GRF"/>
    <property type="match status" value="1"/>
</dbReference>
<feature type="compositionally biased region" description="Polar residues" evidence="5">
    <location>
        <begin position="209"/>
        <end position="222"/>
    </location>
</feature>
<protein>
    <recommendedName>
        <fullName evidence="6">GRF-type domain-containing protein</fullName>
    </recommendedName>
</protein>
<evidence type="ECO:0000256" key="2">
    <source>
        <dbReference type="ARBA" id="ARBA00022771"/>
    </source>
</evidence>
<dbReference type="OrthoDB" id="3053417at2759"/>
<sequence>MSTVTTRVHTASPMENGEVRCFWHPADPLPRRISHTSKNPDRAFYSCEVVSDGPTGATCKFFKWEDELQPVKSRPPSQGAVTSQSSPQTPSKRPASTPEHELSPQQKRLNSSQQTPTSSPQRAAASQTRLAAMLRAQGKLPAESEASSTLQSPSGAHQSVSPSASSSRPTATTQSSPLLPSWCSPKTSSTSFQPMTPPSHGGADGTPLASPNASISISTGSRSAIRGR</sequence>
<evidence type="ECO:0000256" key="5">
    <source>
        <dbReference type="SAM" id="MobiDB-lite"/>
    </source>
</evidence>
<evidence type="ECO:0000256" key="1">
    <source>
        <dbReference type="ARBA" id="ARBA00022723"/>
    </source>
</evidence>
<evidence type="ECO:0000313" key="7">
    <source>
        <dbReference type="EMBL" id="KAF7361661.1"/>
    </source>
</evidence>